<feature type="domain" description="DUF2059" evidence="2">
    <location>
        <begin position="112"/>
        <end position="166"/>
    </location>
</feature>
<evidence type="ECO:0000259" key="2">
    <source>
        <dbReference type="Pfam" id="PF09832"/>
    </source>
</evidence>
<dbReference type="Proteomes" id="UP000180246">
    <property type="component" value="Unassembled WGS sequence"/>
</dbReference>
<dbReference type="RefSeq" id="WP_071359985.1">
    <property type="nucleotide sequence ID" value="NZ_JRYB01000001.1"/>
</dbReference>
<reference evidence="3 4" key="1">
    <citation type="submission" date="2014-10" db="EMBL/GenBank/DDBJ databases">
        <authorList>
            <person name="Seo M.-J."/>
            <person name="Seok Y.J."/>
            <person name="Cha I.-T."/>
        </authorList>
    </citation>
    <scope>NUCLEOTIDE SEQUENCE [LARGE SCALE GENOMIC DNA]</scope>
    <source>
        <strain evidence="3 4">NEU</strain>
    </source>
</reference>
<sequence length="183" mass="19804">MKKILLAVTCAAAFAGAPSFAFAQGAAPSEQERAAVKELMDAMDVRKMMTASFTEMEKALPQMMRAQVTAVINADPSASDEKKKAALEKVEQVLPGAADAVNRMFRDPALIDEMMAEIGPLYARHYSVAELKQLSAFYRTPLGQKMLALSPRLAAESMAIGQKIVAPRLNGLMLEVMQNAQAK</sequence>
<accession>A0A1S2NAT6</accession>
<organism evidence="3 4">
    <name type="scientific">Massilia timonae</name>
    <dbReference type="NCBI Taxonomy" id="47229"/>
    <lineage>
        <taxon>Bacteria</taxon>
        <taxon>Pseudomonadati</taxon>
        <taxon>Pseudomonadota</taxon>
        <taxon>Betaproteobacteria</taxon>
        <taxon>Burkholderiales</taxon>
        <taxon>Oxalobacteraceae</taxon>
        <taxon>Telluria group</taxon>
        <taxon>Massilia</taxon>
    </lineage>
</organism>
<keyword evidence="1" id="KW-0732">Signal</keyword>
<dbReference type="Pfam" id="PF09832">
    <property type="entry name" value="DUF2059"/>
    <property type="match status" value="1"/>
</dbReference>
<name>A0A1S2NAT6_9BURK</name>
<dbReference type="AlphaFoldDB" id="A0A1S2NAT6"/>
<evidence type="ECO:0000313" key="4">
    <source>
        <dbReference type="Proteomes" id="UP000180246"/>
    </source>
</evidence>
<protein>
    <recommendedName>
        <fullName evidence="2">DUF2059 domain-containing protein</fullName>
    </recommendedName>
</protein>
<comment type="caution">
    <text evidence="3">The sequence shown here is derived from an EMBL/GenBank/DDBJ whole genome shotgun (WGS) entry which is preliminary data.</text>
</comment>
<proteinExistence type="predicted"/>
<evidence type="ECO:0000313" key="3">
    <source>
        <dbReference type="EMBL" id="OIJ41953.1"/>
    </source>
</evidence>
<dbReference type="EMBL" id="JRYB01000001">
    <property type="protein sequence ID" value="OIJ41953.1"/>
    <property type="molecule type" value="Genomic_DNA"/>
</dbReference>
<evidence type="ECO:0000256" key="1">
    <source>
        <dbReference type="SAM" id="SignalP"/>
    </source>
</evidence>
<gene>
    <name evidence="3" type="ORF">LO55_49</name>
</gene>
<feature type="signal peptide" evidence="1">
    <location>
        <begin position="1"/>
        <end position="23"/>
    </location>
</feature>
<dbReference type="InterPro" id="IPR018637">
    <property type="entry name" value="DUF2059"/>
</dbReference>
<feature type="chain" id="PRO_5010349486" description="DUF2059 domain-containing protein" evidence="1">
    <location>
        <begin position="24"/>
        <end position="183"/>
    </location>
</feature>